<evidence type="ECO:0000313" key="2">
    <source>
        <dbReference type="EMBL" id="GAA3775657.1"/>
    </source>
</evidence>
<accession>A0ABP7GW67</accession>
<comment type="caution">
    <text evidence="2">The sequence shown here is derived from an EMBL/GenBank/DDBJ whole genome shotgun (WGS) entry which is preliminary data.</text>
</comment>
<feature type="domain" description="DUF222" evidence="1">
    <location>
        <begin position="62"/>
        <end position="244"/>
    </location>
</feature>
<name>A0ABP7GW67_9MICO</name>
<proteinExistence type="predicted"/>
<protein>
    <recommendedName>
        <fullName evidence="1">DUF222 domain-containing protein</fullName>
    </recommendedName>
</protein>
<gene>
    <name evidence="2" type="ORF">GCM10022240_29090</name>
</gene>
<reference evidence="3" key="1">
    <citation type="journal article" date="2019" name="Int. J. Syst. Evol. Microbiol.">
        <title>The Global Catalogue of Microorganisms (GCM) 10K type strain sequencing project: providing services to taxonomists for standard genome sequencing and annotation.</title>
        <authorList>
            <consortium name="The Broad Institute Genomics Platform"/>
            <consortium name="The Broad Institute Genome Sequencing Center for Infectious Disease"/>
            <person name="Wu L."/>
            <person name="Ma J."/>
        </authorList>
    </citation>
    <scope>NUCLEOTIDE SEQUENCE [LARGE SCALE GENOMIC DNA]</scope>
    <source>
        <strain evidence="3">JCM 16950</strain>
    </source>
</reference>
<keyword evidence="3" id="KW-1185">Reference proteome</keyword>
<dbReference type="Proteomes" id="UP001500540">
    <property type="component" value="Unassembled WGS sequence"/>
</dbReference>
<dbReference type="Pfam" id="PF02720">
    <property type="entry name" value="DUF222"/>
    <property type="match status" value="1"/>
</dbReference>
<evidence type="ECO:0000313" key="3">
    <source>
        <dbReference type="Proteomes" id="UP001500540"/>
    </source>
</evidence>
<evidence type="ECO:0000259" key="1">
    <source>
        <dbReference type="Pfam" id="PF02720"/>
    </source>
</evidence>
<dbReference type="InterPro" id="IPR003870">
    <property type="entry name" value="DUF222"/>
</dbReference>
<organism evidence="2 3">
    <name type="scientific">Microbacterium kribbense</name>
    <dbReference type="NCBI Taxonomy" id="433645"/>
    <lineage>
        <taxon>Bacteria</taxon>
        <taxon>Bacillati</taxon>
        <taxon>Actinomycetota</taxon>
        <taxon>Actinomycetes</taxon>
        <taxon>Micrococcales</taxon>
        <taxon>Microbacteriaceae</taxon>
        <taxon>Microbacterium</taxon>
    </lineage>
</organism>
<dbReference type="RefSeq" id="WP_344784897.1">
    <property type="nucleotide sequence ID" value="NZ_BAABAF010000010.1"/>
</dbReference>
<dbReference type="EMBL" id="BAABAF010000010">
    <property type="protein sequence ID" value="GAA3775657.1"/>
    <property type="molecule type" value="Genomic_DNA"/>
</dbReference>
<sequence>MNDELVDLEQAVAALRLAWVARSGAVDPIAGDPIGVDSADVNGAIAVPAEQLDRTRLVAVADALSAVGRRVDAERAHVAAEIDRQSRPELGADSLAKQHGYRNAACLLAATGGISVGDAHRLVAVGKAIAPRTSLIGEALPAKHPYVAAAIDSGDLGVVAAGLIVTMLDRVAVRCDPGLRDEAEGLLSGNAPGLTLDQLRKVIAQAEAWLDPDGAEPAERDSYGERALTMFERDGMLHLAGKIPVTRGPR</sequence>